<dbReference type="EMBL" id="JBBWWQ010000002">
    <property type="protein sequence ID" value="KAK8954427.1"/>
    <property type="molecule type" value="Genomic_DNA"/>
</dbReference>
<keyword evidence="3" id="KW-1185">Reference proteome</keyword>
<evidence type="ECO:0000313" key="2">
    <source>
        <dbReference type="EMBL" id="KAK8954427.1"/>
    </source>
</evidence>
<comment type="caution">
    <text evidence="2">The sequence shown here is derived from an EMBL/GenBank/DDBJ whole genome shotgun (WGS) entry which is preliminary data.</text>
</comment>
<dbReference type="AlphaFoldDB" id="A0AAP0GEB5"/>
<dbReference type="Proteomes" id="UP001418222">
    <property type="component" value="Unassembled WGS sequence"/>
</dbReference>
<sequence>MSSPETTPDGSPGSPLKETTGKEQEGGELSAPAVKKPPAREPGPPKSHPLFGLGGRWKDSAGEPVVQCDESAHRISVSTLQSSWADREPSSGQAYVLGFGLYGRDDVAAYKRMTLCQLGHEGLHAHMRALELHHTVVRRGFTRPRALPFAGSR</sequence>
<feature type="region of interest" description="Disordered" evidence="1">
    <location>
        <begin position="1"/>
        <end position="64"/>
    </location>
</feature>
<name>A0AAP0GEB5_9ASPA</name>
<evidence type="ECO:0000313" key="3">
    <source>
        <dbReference type="Proteomes" id="UP001418222"/>
    </source>
</evidence>
<gene>
    <name evidence="2" type="ORF">KSP39_PZI002965</name>
</gene>
<proteinExistence type="predicted"/>
<organism evidence="2 3">
    <name type="scientific">Platanthera zijinensis</name>
    <dbReference type="NCBI Taxonomy" id="2320716"/>
    <lineage>
        <taxon>Eukaryota</taxon>
        <taxon>Viridiplantae</taxon>
        <taxon>Streptophyta</taxon>
        <taxon>Embryophyta</taxon>
        <taxon>Tracheophyta</taxon>
        <taxon>Spermatophyta</taxon>
        <taxon>Magnoliopsida</taxon>
        <taxon>Liliopsida</taxon>
        <taxon>Asparagales</taxon>
        <taxon>Orchidaceae</taxon>
        <taxon>Orchidoideae</taxon>
        <taxon>Orchideae</taxon>
        <taxon>Orchidinae</taxon>
        <taxon>Platanthera</taxon>
    </lineage>
</organism>
<reference evidence="2 3" key="1">
    <citation type="journal article" date="2022" name="Nat. Plants">
        <title>Genomes of leafy and leafless Platanthera orchids illuminate the evolution of mycoheterotrophy.</title>
        <authorList>
            <person name="Li M.H."/>
            <person name="Liu K.W."/>
            <person name="Li Z."/>
            <person name="Lu H.C."/>
            <person name="Ye Q.L."/>
            <person name="Zhang D."/>
            <person name="Wang J.Y."/>
            <person name="Li Y.F."/>
            <person name="Zhong Z.M."/>
            <person name="Liu X."/>
            <person name="Yu X."/>
            <person name="Liu D.K."/>
            <person name="Tu X.D."/>
            <person name="Liu B."/>
            <person name="Hao Y."/>
            <person name="Liao X.Y."/>
            <person name="Jiang Y.T."/>
            <person name="Sun W.H."/>
            <person name="Chen J."/>
            <person name="Chen Y.Q."/>
            <person name="Ai Y."/>
            <person name="Zhai J.W."/>
            <person name="Wu S.S."/>
            <person name="Zhou Z."/>
            <person name="Hsiao Y.Y."/>
            <person name="Wu W.L."/>
            <person name="Chen Y.Y."/>
            <person name="Lin Y.F."/>
            <person name="Hsu J.L."/>
            <person name="Li C.Y."/>
            <person name="Wang Z.W."/>
            <person name="Zhao X."/>
            <person name="Zhong W.Y."/>
            <person name="Ma X.K."/>
            <person name="Ma L."/>
            <person name="Huang J."/>
            <person name="Chen G.Z."/>
            <person name="Huang M.Z."/>
            <person name="Huang L."/>
            <person name="Peng D.H."/>
            <person name="Luo Y.B."/>
            <person name="Zou S.Q."/>
            <person name="Chen S.P."/>
            <person name="Lan S."/>
            <person name="Tsai W.C."/>
            <person name="Van de Peer Y."/>
            <person name="Liu Z.J."/>
        </authorList>
    </citation>
    <scope>NUCLEOTIDE SEQUENCE [LARGE SCALE GENOMIC DNA]</scope>
    <source>
        <strain evidence="2">Lor287</strain>
    </source>
</reference>
<evidence type="ECO:0000256" key="1">
    <source>
        <dbReference type="SAM" id="MobiDB-lite"/>
    </source>
</evidence>
<protein>
    <submittedName>
        <fullName evidence="2">Uncharacterized protein</fullName>
    </submittedName>
</protein>
<accession>A0AAP0GEB5</accession>